<dbReference type="CDD" id="cd01285">
    <property type="entry name" value="nucleoside_deaminase"/>
    <property type="match status" value="1"/>
</dbReference>
<comment type="subunit">
    <text evidence="2 8">Homodimer.</text>
</comment>
<feature type="binding site" evidence="8">
    <location>
        <position position="84"/>
    </location>
    <ligand>
        <name>Zn(2+)</name>
        <dbReference type="ChEBI" id="CHEBI:29105"/>
        <note>catalytic</note>
    </ligand>
</feature>
<dbReference type="PROSITE" id="PS51747">
    <property type="entry name" value="CYT_DCMP_DEAMINASES_2"/>
    <property type="match status" value="1"/>
</dbReference>
<evidence type="ECO:0000256" key="7">
    <source>
        <dbReference type="ARBA" id="ARBA00048045"/>
    </source>
</evidence>
<dbReference type="GO" id="GO:0052717">
    <property type="term" value="F:tRNA-specific adenosine-34 deaminase activity"/>
    <property type="evidence" value="ECO:0007669"/>
    <property type="project" value="UniProtKB-UniRule"/>
</dbReference>
<dbReference type="Gene3D" id="3.40.140.10">
    <property type="entry name" value="Cytidine Deaminase, domain 2"/>
    <property type="match status" value="1"/>
</dbReference>
<dbReference type="EC" id="3.5.4.33" evidence="8"/>
<dbReference type="PROSITE" id="PS00903">
    <property type="entry name" value="CYT_DCMP_DEAMINASES_1"/>
    <property type="match status" value="1"/>
</dbReference>
<protein>
    <recommendedName>
        <fullName evidence="8">tRNA-specific adenosine deaminase</fullName>
        <ecNumber evidence="8">3.5.4.33</ecNumber>
    </recommendedName>
</protein>
<feature type="binding site" evidence="8">
    <location>
        <position position="81"/>
    </location>
    <ligand>
        <name>Zn(2+)</name>
        <dbReference type="ChEBI" id="CHEBI:29105"/>
        <note>catalytic</note>
    </ligand>
</feature>
<name>A0A410Q849_9FIRM</name>
<dbReference type="SUPFAM" id="SSF53927">
    <property type="entry name" value="Cytidine deaminase-like"/>
    <property type="match status" value="1"/>
</dbReference>
<keyword evidence="11" id="KW-1185">Reference proteome</keyword>
<dbReference type="PANTHER" id="PTHR11079:SF202">
    <property type="entry name" value="TRNA-SPECIFIC ADENOSINE DEAMINASE"/>
    <property type="match status" value="1"/>
</dbReference>
<dbReference type="NCBIfam" id="NF008113">
    <property type="entry name" value="PRK10860.1"/>
    <property type="match status" value="1"/>
</dbReference>
<dbReference type="KEGG" id="spoa:EQM13_00225"/>
<evidence type="ECO:0000259" key="9">
    <source>
        <dbReference type="PROSITE" id="PS51747"/>
    </source>
</evidence>
<reference evidence="11" key="1">
    <citation type="submission" date="2019-01" db="EMBL/GenBank/DDBJ databases">
        <title>Draft genomes of a novel of Sporanaerobacter strains.</title>
        <authorList>
            <person name="Ma S."/>
        </authorList>
    </citation>
    <scope>NUCLEOTIDE SEQUENCE [LARGE SCALE GENOMIC DNA]</scope>
    <source>
        <strain evidence="11">NJN-17</strain>
    </source>
</reference>
<keyword evidence="5 8" id="KW-0378">Hydrolase</keyword>
<keyword evidence="4 8" id="KW-0479">Metal-binding</keyword>
<dbReference type="OrthoDB" id="9802676at2"/>
<gene>
    <name evidence="8" type="primary">tadA</name>
    <name evidence="10" type="ORF">EQM13_00225</name>
</gene>
<evidence type="ECO:0000313" key="10">
    <source>
        <dbReference type="EMBL" id="QAT60106.1"/>
    </source>
</evidence>
<evidence type="ECO:0000256" key="2">
    <source>
        <dbReference type="ARBA" id="ARBA00011738"/>
    </source>
</evidence>
<feature type="binding site" evidence="8">
    <location>
        <position position="51"/>
    </location>
    <ligand>
        <name>Zn(2+)</name>
        <dbReference type="ChEBI" id="CHEBI:29105"/>
        <note>catalytic</note>
    </ligand>
</feature>
<dbReference type="FunFam" id="3.40.140.10:FF:000005">
    <property type="entry name" value="tRNA-specific adenosine deaminase"/>
    <property type="match status" value="1"/>
</dbReference>
<evidence type="ECO:0000256" key="4">
    <source>
        <dbReference type="ARBA" id="ARBA00022723"/>
    </source>
</evidence>
<dbReference type="Proteomes" id="UP000287969">
    <property type="component" value="Chromosome"/>
</dbReference>
<keyword evidence="6 8" id="KW-0862">Zinc</keyword>
<dbReference type="InterPro" id="IPR028883">
    <property type="entry name" value="tRNA_aden_deaminase"/>
</dbReference>
<sequence>MDEFFMRLALEEARKAYSIGEVPVGAVIVHNEKVISNGCNMKETLKDPTDHAEIIAIRGASKYLGGWRLSGCIMYVTLEPCPMCIGAILNSRIDRLVIGTRDPKMGACGTLIDLTNNEKFNHNVNVSFGVLEKECSDIIKKFFHELRK</sequence>
<dbReference type="InterPro" id="IPR002125">
    <property type="entry name" value="CMP_dCMP_dom"/>
</dbReference>
<keyword evidence="3 8" id="KW-0819">tRNA processing</keyword>
<dbReference type="HAMAP" id="MF_00972">
    <property type="entry name" value="tRNA_aden_deaminase"/>
    <property type="match status" value="1"/>
</dbReference>
<dbReference type="Pfam" id="PF00383">
    <property type="entry name" value="dCMP_cyt_deam_1"/>
    <property type="match status" value="1"/>
</dbReference>
<dbReference type="RefSeq" id="WP_071140573.1">
    <property type="nucleotide sequence ID" value="NZ_CP035282.1"/>
</dbReference>
<dbReference type="EMBL" id="CP035282">
    <property type="protein sequence ID" value="QAT60106.1"/>
    <property type="molecule type" value="Genomic_DNA"/>
</dbReference>
<dbReference type="AlphaFoldDB" id="A0A410Q849"/>
<evidence type="ECO:0000313" key="11">
    <source>
        <dbReference type="Proteomes" id="UP000287969"/>
    </source>
</evidence>
<dbReference type="InterPro" id="IPR016192">
    <property type="entry name" value="APOBEC/CMP_deaminase_Zn-bd"/>
</dbReference>
<evidence type="ECO:0000256" key="5">
    <source>
        <dbReference type="ARBA" id="ARBA00022801"/>
    </source>
</evidence>
<feature type="active site" description="Proton donor" evidence="8">
    <location>
        <position position="53"/>
    </location>
</feature>
<organism evidence="10 11">
    <name type="scientific">Acidilutibacter cellobiosedens</name>
    <dbReference type="NCBI Taxonomy" id="2507161"/>
    <lineage>
        <taxon>Bacteria</taxon>
        <taxon>Bacillati</taxon>
        <taxon>Bacillota</taxon>
        <taxon>Tissierellia</taxon>
        <taxon>Tissierellales</taxon>
        <taxon>Acidilutibacteraceae</taxon>
        <taxon>Acidilutibacter</taxon>
    </lineage>
</organism>
<evidence type="ECO:0000256" key="6">
    <source>
        <dbReference type="ARBA" id="ARBA00022833"/>
    </source>
</evidence>
<evidence type="ECO:0000256" key="8">
    <source>
        <dbReference type="HAMAP-Rule" id="MF_00972"/>
    </source>
</evidence>
<dbReference type="GO" id="GO:0008270">
    <property type="term" value="F:zinc ion binding"/>
    <property type="evidence" value="ECO:0007669"/>
    <property type="project" value="UniProtKB-UniRule"/>
</dbReference>
<dbReference type="InterPro" id="IPR016193">
    <property type="entry name" value="Cytidine_deaminase-like"/>
</dbReference>
<comment type="function">
    <text evidence="8">Catalyzes the deamination of adenosine to inosine at the wobble position 34 of tRNA(Arg2).</text>
</comment>
<comment type="similarity">
    <text evidence="1">Belongs to the cytidine and deoxycytidylate deaminase family. ADAT2 subfamily.</text>
</comment>
<evidence type="ECO:0000256" key="3">
    <source>
        <dbReference type="ARBA" id="ARBA00022694"/>
    </source>
</evidence>
<dbReference type="GO" id="GO:0002100">
    <property type="term" value="P:tRNA wobble adenosine to inosine editing"/>
    <property type="evidence" value="ECO:0007669"/>
    <property type="project" value="UniProtKB-UniRule"/>
</dbReference>
<feature type="domain" description="CMP/dCMP-type deaminase" evidence="9">
    <location>
        <begin position="1"/>
        <end position="111"/>
    </location>
</feature>
<comment type="catalytic activity">
    <reaction evidence="7 8">
        <text>adenosine(34) in tRNA + H2O + H(+) = inosine(34) in tRNA + NH4(+)</text>
        <dbReference type="Rhea" id="RHEA:43168"/>
        <dbReference type="Rhea" id="RHEA-COMP:10373"/>
        <dbReference type="Rhea" id="RHEA-COMP:10374"/>
        <dbReference type="ChEBI" id="CHEBI:15377"/>
        <dbReference type="ChEBI" id="CHEBI:15378"/>
        <dbReference type="ChEBI" id="CHEBI:28938"/>
        <dbReference type="ChEBI" id="CHEBI:74411"/>
        <dbReference type="ChEBI" id="CHEBI:82852"/>
        <dbReference type="EC" id="3.5.4.33"/>
    </reaction>
</comment>
<dbReference type="PANTHER" id="PTHR11079">
    <property type="entry name" value="CYTOSINE DEAMINASE FAMILY MEMBER"/>
    <property type="match status" value="1"/>
</dbReference>
<comment type="cofactor">
    <cofactor evidence="8">
        <name>Zn(2+)</name>
        <dbReference type="ChEBI" id="CHEBI:29105"/>
    </cofactor>
    <text evidence="8">Binds 1 zinc ion per subunit.</text>
</comment>
<accession>A0A410Q849</accession>
<proteinExistence type="inferred from homology"/>
<evidence type="ECO:0000256" key="1">
    <source>
        <dbReference type="ARBA" id="ARBA00010669"/>
    </source>
</evidence>